<comment type="function">
    <text evidence="1">Putative transcription factor.</text>
</comment>
<evidence type="ECO:0000256" key="7">
    <source>
        <dbReference type="SAM" id="MobiDB-lite"/>
    </source>
</evidence>
<dbReference type="InterPro" id="IPR003035">
    <property type="entry name" value="RWP-RK_dom"/>
</dbReference>
<feature type="compositionally biased region" description="Polar residues" evidence="7">
    <location>
        <begin position="255"/>
        <end position="270"/>
    </location>
</feature>
<dbReference type="PANTHER" id="PTHR46373:SF2">
    <property type="entry name" value="RWP-RK DOMAIN-CONTAINING PROTEIN"/>
    <property type="match status" value="1"/>
</dbReference>
<dbReference type="Pfam" id="PF02042">
    <property type="entry name" value="RWP-RK"/>
    <property type="match status" value="1"/>
</dbReference>
<keyword evidence="5" id="KW-0804">Transcription</keyword>
<evidence type="ECO:0000256" key="6">
    <source>
        <dbReference type="ARBA" id="ARBA00023242"/>
    </source>
</evidence>
<protein>
    <recommendedName>
        <fullName evidence="8">RWP-RK domain-containing protein</fullName>
    </recommendedName>
</protein>
<sequence length="410" mass="46059">MPPQPKKRPPLSEITKRFHLPLLKAAEDLGVCQTLLKKFCRQYGITRWPYRKIKSLFTTPQPDVLHHTVQAYVNGEDDFDSDNDEASNDIMSETPLKKAHSLDISLLSGRGEQLMLETDAPKSTSFTFGEDKMYSHFEGSNNSGEHLDVKPTLFRTSSHPTNLLLTPTANPYAPPSFSNNEEHVQQSLNQQNFVKYTPPHLRTMQKAHSQPHSLIHQQPAVVTQAPLHKTLPTHPTSRSTTSTHTNSSLRLHLSKQNSSSSIDTGGSTPMSLCSLSPTGSSPTTPRQTPPRSQPNLGRHPIKRSASHSLVFDNGVMPMFQREQHPVNVEILTAPIMNTFEEETNMIKDSHTYYVQTIKESIHEPQSMIPPMRKSQSTSAMFNEPSQMLPSLSQLFGNQFVQNTRPISDRR</sequence>
<feature type="domain" description="RWP-RK" evidence="8">
    <location>
        <begin position="1"/>
        <end position="77"/>
    </location>
</feature>
<feature type="compositionally biased region" description="Low complexity" evidence="7">
    <location>
        <begin position="230"/>
        <end position="251"/>
    </location>
</feature>
<gene>
    <name evidence="9" type="ORF">AKO1_009967</name>
</gene>
<dbReference type="PANTHER" id="PTHR46373">
    <property type="entry name" value="PROTEIN RKD4"/>
    <property type="match status" value="1"/>
</dbReference>
<dbReference type="Proteomes" id="UP001431209">
    <property type="component" value="Unassembled WGS sequence"/>
</dbReference>
<keyword evidence="3" id="KW-0175">Coiled coil</keyword>
<evidence type="ECO:0000256" key="4">
    <source>
        <dbReference type="ARBA" id="ARBA00023125"/>
    </source>
</evidence>
<evidence type="ECO:0000313" key="9">
    <source>
        <dbReference type="EMBL" id="KAL0491257.1"/>
    </source>
</evidence>
<dbReference type="GO" id="GO:0003677">
    <property type="term" value="F:DNA binding"/>
    <property type="evidence" value="ECO:0007669"/>
    <property type="project" value="UniProtKB-KW"/>
</dbReference>
<reference evidence="9 10" key="1">
    <citation type="submission" date="2024-03" db="EMBL/GenBank/DDBJ databases">
        <title>The Acrasis kona genome and developmental transcriptomes reveal deep origins of eukaryotic multicellular pathways.</title>
        <authorList>
            <person name="Sheikh S."/>
            <person name="Fu C.-J."/>
            <person name="Brown M.W."/>
            <person name="Baldauf S.L."/>
        </authorList>
    </citation>
    <scope>NUCLEOTIDE SEQUENCE [LARGE SCALE GENOMIC DNA]</scope>
    <source>
        <strain evidence="9 10">ATCC MYA-3509</strain>
    </source>
</reference>
<accession>A0AAW2ZRF3</accession>
<evidence type="ECO:0000256" key="1">
    <source>
        <dbReference type="ARBA" id="ARBA00004049"/>
    </source>
</evidence>
<dbReference type="PROSITE" id="PS51519">
    <property type="entry name" value="RWP_RK"/>
    <property type="match status" value="1"/>
</dbReference>
<comment type="caution">
    <text evidence="9">The sequence shown here is derived from an EMBL/GenBank/DDBJ whole genome shotgun (WGS) entry which is preliminary data.</text>
</comment>
<organism evidence="9 10">
    <name type="scientific">Acrasis kona</name>
    <dbReference type="NCBI Taxonomy" id="1008807"/>
    <lineage>
        <taxon>Eukaryota</taxon>
        <taxon>Discoba</taxon>
        <taxon>Heterolobosea</taxon>
        <taxon>Tetramitia</taxon>
        <taxon>Eutetramitia</taxon>
        <taxon>Acrasidae</taxon>
        <taxon>Acrasis</taxon>
    </lineage>
</organism>
<dbReference type="AlphaFoldDB" id="A0AAW2ZRF3"/>
<evidence type="ECO:0000256" key="2">
    <source>
        <dbReference type="ARBA" id="ARBA00023015"/>
    </source>
</evidence>
<keyword evidence="4" id="KW-0238">DNA-binding</keyword>
<keyword evidence="2" id="KW-0805">Transcription regulation</keyword>
<dbReference type="EMBL" id="JAOPGA020001779">
    <property type="protein sequence ID" value="KAL0491257.1"/>
    <property type="molecule type" value="Genomic_DNA"/>
</dbReference>
<feature type="region of interest" description="Disordered" evidence="7">
    <location>
        <begin position="229"/>
        <end position="301"/>
    </location>
</feature>
<proteinExistence type="predicted"/>
<keyword evidence="10" id="KW-1185">Reference proteome</keyword>
<evidence type="ECO:0000313" key="10">
    <source>
        <dbReference type="Proteomes" id="UP001431209"/>
    </source>
</evidence>
<evidence type="ECO:0000256" key="5">
    <source>
        <dbReference type="ARBA" id="ARBA00023163"/>
    </source>
</evidence>
<dbReference type="GO" id="GO:0003700">
    <property type="term" value="F:DNA-binding transcription factor activity"/>
    <property type="evidence" value="ECO:0007669"/>
    <property type="project" value="InterPro"/>
</dbReference>
<feature type="compositionally biased region" description="Low complexity" evidence="7">
    <location>
        <begin position="271"/>
        <end position="286"/>
    </location>
</feature>
<evidence type="ECO:0000259" key="8">
    <source>
        <dbReference type="PROSITE" id="PS51519"/>
    </source>
</evidence>
<keyword evidence="6" id="KW-0539">Nucleus</keyword>
<dbReference type="InterPro" id="IPR044607">
    <property type="entry name" value="RKD-like"/>
</dbReference>
<evidence type="ECO:0000256" key="3">
    <source>
        <dbReference type="ARBA" id="ARBA00023054"/>
    </source>
</evidence>
<name>A0AAW2ZRF3_9EUKA</name>